<organism evidence="1 2">
    <name type="scientific">Streptomyces levis</name>
    <dbReference type="NCBI Taxonomy" id="285566"/>
    <lineage>
        <taxon>Bacteria</taxon>
        <taxon>Bacillati</taxon>
        <taxon>Actinomycetota</taxon>
        <taxon>Actinomycetes</taxon>
        <taxon>Kitasatosporales</taxon>
        <taxon>Streptomycetaceae</taxon>
        <taxon>Streptomyces</taxon>
    </lineage>
</organism>
<reference evidence="1 2" key="1">
    <citation type="journal article" date="2019" name="Int. J. Syst. Evol. Microbiol.">
        <title>The Global Catalogue of Microorganisms (GCM) 10K type strain sequencing project: providing services to taxonomists for standard genome sequencing and annotation.</title>
        <authorList>
            <consortium name="The Broad Institute Genomics Platform"/>
            <consortium name="The Broad Institute Genome Sequencing Center for Infectious Disease"/>
            <person name="Wu L."/>
            <person name="Ma J."/>
        </authorList>
    </citation>
    <scope>NUCLEOTIDE SEQUENCE [LARGE SCALE GENOMIC DNA]</scope>
    <source>
        <strain evidence="1 2">JCM 6924</strain>
    </source>
</reference>
<dbReference type="Proteomes" id="UP001501095">
    <property type="component" value="Unassembled WGS sequence"/>
</dbReference>
<name>A0ABN3P0J0_9ACTN</name>
<dbReference type="EMBL" id="BAAATM010000018">
    <property type="protein sequence ID" value="GAA2549906.1"/>
    <property type="molecule type" value="Genomic_DNA"/>
</dbReference>
<evidence type="ECO:0000313" key="1">
    <source>
        <dbReference type="EMBL" id="GAA2549906.1"/>
    </source>
</evidence>
<proteinExistence type="predicted"/>
<accession>A0ABN3P0J0</accession>
<gene>
    <name evidence="1" type="ORF">GCM10010423_57690</name>
</gene>
<evidence type="ECO:0000313" key="2">
    <source>
        <dbReference type="Proteomes" id="UP001501095"/>
    </source>
</evidence>
<keyword evidence="2" id="KW-1185">Reference proteome</keyword>
<comment type="caution">
    <text evidence="1">The sequence shown here is derived from an EMBL/GenBank/DDBJ whole genome shotgun (WGS) entry which is preliminary data.</text>
</comment>
<sequence length="63" mass="6479">MHAGACGDGRERQRLGLLLCEELRDGTVHGGPDLRGAAAGAYLGGRVSHEEIIALIVALVVAS</sequence>
<protein>
    <submittedName>
        <fullName evidence="1">Uncharacterized protein</fullName>
    </submittedName>
</protein>